<keyword evidence="4" id="KW-0235">DNA replication</keyword>
<comment type="subunit">
    <text evidence="4">Heterodimer of SbcC and SbcD.</text>
</comment>
<evidence type="ECO:0000256" key="1">
    <source>
        <dbReference type="ARBA" id="ARBA00022722"/>
    </source>
</evidence>
<dbReference type="InterPro" id="IPR050535">
    <property type="entry name" value="DNA_Repair-Maintenance_Comp"/>
</dbReference>
<dbReference type="RefSeq" id="WP_057951780.1">
    <property type="nucleotide sequence ID" value="NZ_CP013118.1"/>
</dbReference>
<keyword evidence="4" id="KW-0255">Endonuclease</keyword>
<dbReference type="InterPro" id="IPR029052">
    <property type="entry name" value="Metallo-depent_PP-like"/>
</dbReference>
<dbReference type="EMBL" id="CP013118">
    <property type="protein sequence ID" value="ALO14207.1"/>
    <property type="molecule type" value="Genomic_DNA"/>
</dbReference>
<dbReference type="PANTHER" id="PTHR30337:SF0">
    <property type="entry name" value="NUCLEASE SBCCD SUBUNIT D"/>
    <property type="match status" value="1"/>
</dbReference>
<dbReference type="NCBIfam" id="TIGR00619">
    <property type="entry name" value="sbcd"/>
    <property type="match status" value="1"/>
</dbReference>
<dbReference type="PATRIC" id="fig|1307839.3.peg.575"/>
<name>A0A0S2HVY0_9BACT</name>
<dbReference type="AlphaFoldDB" id="A0A0S2HVY0"/>
<keyword evidence="4" id="KW-0233">DNA recombination</keyword>
<comment type="similarity">
    <text evidence="4">Belongs to the SbcD family.</text>
</comment>
<dbReference type="SUPFAM" id="SSF56300">
    <property type="entry name" value="Metallo-dependent phosphatases"/>
    <property type="match status" value="1"/>
</dbReference>
<dbReference type="Pfam" id="PF00149">
    <property type="entry name" value="Metallophos"/>
    <property type="match status" value="1"/>
</dbReference>
<dbReference type="GO" id="GO:0006310">
    <property type="term" value="P:DNA recombination"/>
    <property type="evidence" value="ECO:0007669"/>
    <property type="project" value="UniProtKB-KW"/>
</dbReference>
<dbReference type="OrthoDB" id="9773856at2"/>
<dbReference type="InterPro" id="IPR041796">
    <property type="entry name" value="Mre11_N"/>
</dbReference>
<proteinExistence type="inferred from homology"/>
<comment type="function">
    <text evidence="4">SbcCD cleaves DNA hairpin structures. These structures can inhibit DNA replication and are intermediates in certain DNA recombination reactions. The complex acts as a 3'-&gt;5' double strand exonuclease that can open hairpins. It also has a 5' single-strand endonuclease activity.</text>
</comment>
<evidence type="ECO:0000259" key="5">
    <source>
        <dbReference type="Pfam" id="PF00149"/>
    </source>
</evidence>
<dbReference type="KEGG" id="blq:L21SP5_00531"/>
<keyword evidence="1 4" id="KW-0540">Nuclease</keyword>
<dbReference type="PANTHER" id="PTHR30337">
    <property type="entry name" value="COMPONENT OF ATP-DEPENDENT DSDNA EXONUCLEASE"/>
    <property type="match status" value="1"/>
</dbReference>
<dbReference type="InterPro" id="IPR004593">
    <property type="entry name" value="SbcD"/>
</dbReference>
<gene>
    <name evidence="4 6" type="primary">sbcD</name>
    <name evidence="6" type="ORF">L21SP5_00531</name>
</gene>
<accession>A0A0S2HVY0</accession>
<dbReference type="GO" id="GO:0006260">
    <property type="term" value="P:DNA replication"/>
    <property type="evidence" value="ECO:0007669"/>
    <property type="project" value="UniProtKB-KW"/>
</dbReference>
<protein>
    <recommendedName>
        <fullName evidence="4">Nuclease SbcCD subunit D</fullName>
    </recommendedName>
</protein>
<keyword evidence="3 4" id="KW-0269">Exonuclease</keyword>
<keyword evidence="7" id="KW-1185">Reference proteome</keyword>
<dbReference type="Proteomes" id="UP000064893">
    <property type="component" value="Chromosome"/>
</dbReference>
<keyword evidence="2 4" id="KW-0378">Hydrolase</keyword>
<evidence type="ECO:0000313" key="7">
    <source>
        <dbReference type="Proteomes" id="UP000064893"/>
    </source>
</evidence>
<evidence type="ECO:0000256" key="2">
    <source>
        <dbReference type="ARBA" id="ARBA00022801"/>
    </source>
</evidence>
<feature type="domain" description="Calcineurin-like phosphoesterase" evidence="5">
    <location>
        <begin position="1"/>
        <end position="242"/>
    </location>
</feature>
<dbReference type="InterPro" id="IPR004843">
    <property type="entry name" value="Calcineurin-like_PHP"/>
</dbReference>
<sequence>MKILHTSDWHLGKRLYNRDRLPEQRLILEEIHEIAEQHQVDAIIVAGDLFDVANPSNEATELFYKGLKMLSKEGQRPVIAIAGNHDSPQRIEAPDPLARECGIVFLGYPNSRAPEFGLESGFKVLRTDDGFLELKLPKQSVPLRIIATPYASEIRMKQHLGFEEDQGLRDALEAQWQNLATQYCDDKGVNMLMAHLFVWNRDSEPPEEPEGEKPVRVGNAALVYADLFPEKLQYVALGHLHRSQQIKGAKMPVQYSGSPLAYSFSEAGQQKFVHIINVEPGKPAAIEKIELRKGLPLKRRTFENVDEAVLWLQQNQKAFTEITMRTKDFLKADENKRLRDASENLINIIPEPQNRDGNQNEAAQIDMSQSVNELFRKYFYHTYAQEPNDELMDLFNEILNKKNDQ</sequence>
<evidence type="ECO:0000256" key="3">
    <source>
        <dbReference type="ARBA" id="ARBA00022839"/>
    </source>
</evidence>
<dbReference type="Gene3D" id="3.60.21.10">
    <property type="match status" value="1"/>
</dbReference>
<dbReference type="STRING" id="1307839.L21SP5_00531"/>
<dbReference type="GO" id="GO:0004519">
    <property type="term" value="F:endonuclease activity"/>
    <property type="evidence" value="ECO:0007669"/>
    <property type="project" value="UniProtKB-KW"/>
</dbReference>
<evidence type="ECO:0000313" key="6">
    <source>
        <dbReference type="EMBL" id="ALO14207.1"/>
    </source>
</evidence>
<dbReference type="CDD" id="cd00840">
    <property type="entry name" value="MPP_Mre11_N"/>
    <property type="match status" value="1"/>
</dbReference>
<evidence type="ECO:0000256" key="4">
    <source>
        <dbReference type="RuleBase" id="RU363069"/>
    </source>
</evidence>
<dbReference type="GO" id="GO:0008408">
    <property type="term" value="F:3'-5' exonuclease activity"/>
    <property type="evidence" value="ECO:0007669"/>
    <property type="project" value="InterPro"/>
</dbReference>
<reference evidence="6 7" key="1">
    <citation type="submission" date="2015-11" db="EMBL/GenBank/DDBJ databases">
        <title>Description and complete genome sequence of a novel strain predominating in hypersaline microbial mats and representing a new family of the Bacteriodetes phylum.</title>
        <authorList>
            <person name="Spring S."/>
            <person name="Bunk B."/>
            <person name="Sproer C."/>
            <person name="Klenk H.-P."/>
        </authorList>
    </citation>
    <scope>NUCLEOTIDE SEQUENCE [LARGE SCALE GENOMIC DNA]</scope>
    <source>
        <strain evidence="6 7">L21-Spi-D4</strain>
    </source>
</reference>
<organism evidence="6 7">
    <name type="scientific">Salinivirga cyanobacteriivorans</name>
    <dbReference type="NCBI Taxonomy" id="1307839"/>
    <lineage>
        <taxon>Bacteria</taxon>
        <taxon>Pseudomonadati</taxon>
        <taxon>Bacteroidota</taxon>
        <taxon>Bacteroidia</taxon>
        <taxon>Bacteroidales</taxon>
        <taxon>Salinivirgaceae</taxon>
        <taxon>Salinivirga</taxon>
    </lineage>
</organism>